<gene>
    <name evidence="3" type="ORF">COCCU_03785</name>
</gene>
<evidence type="ECO:0000259" key="2">
    <source>
        <dbReference type="PROSITE" id="PS50943"/>
    </source>
</evidence>
<feature type="region of interest" description="Disordered" evidence="1">
    <location>
        <begin position="106"/>
        <end position="126"/>
    </location>
</feature>
<organism evidence="3 4">
    <name type="scientific">Corynebacterium occultum</name>
    <dbReference type="NCBI Taxonomy" id="2675219"/>
    <lineage>
        <taxon>Bacteria</taxon>
        <taxon>Bacillati</taxon>
        <taxon>Actinomycetota</taxon>
        <taxon>Actinomycetes</taxon>
        <taxon>Mycobacteriales</taxon>
        <taxon>Corynebacteriaceae</taxon>
        <taxon>Corynebacterium</taxon>
    </lineage>
</organism>
<name>A0A6B8W740_9CORY</name>
<keyword evidence="4" id="KW-1185">Reference proteome</keyword>
<dbReference type="Proteomes" id="UP000424462">
    <property type="component" value="Chromosome"/>
</dbReference>
<protein>
    <recommendedName>
        <fullName evidence="2">HTH cro/C1-type domain-containing protein</fullName>
    </recommendedName>
</protein>
<evidence type="ECO:0000313" key="3">
    <source>
        <dbReference type="EMBL" id="QGU06706.1"/>
    </source>
</evidence>
<sequence length="126" mass="14275">MNVAQERIGRYREHMKFREWLSNVTKDSQGEIAEKIGVSRRTLQNQIYRGPRIETVIDISEAYDVNPVKTLIDLGFLNPKWAIPSRADREAALGSATAEELATEVTRRLRAAEATDENSPDKPPTH</sequence>
<dbReference type="InterPro" id="IPR001387">
    <property type="entry name" value="Cro/C1-type_HTH"/>
</dbReference>
<evidence type="ECO:0000256" key="1">
    <source>
        <dbReference type="SAM" id="MobiDB-lite"/>
    </source>
</evidence>
<dbReference type="KEGG" id="cok:COCCU_03785"/>
<reference evidence="3 4" key="1">
    <citation type="submission" date="2019-11" db="EMBL/GenBank/DDBJ databases">
        <title>Complete genome sequence of Corynebacterium kalinowskii 1959, a novel Corynebacterium species isolated from soil of a small paddock in Vilsendorf, Germany.</title>
        <authorList>
            <person name="Schaffert L."/>
            <person name="Ruwe M."/>
            <person name="Milse J."/>
            <person name="Hanuschka K."/>
            <person name="Ortseifen V."/>
            <person name="Droste J."/>
            <person name="Brandt D."/>
            <person name="Schlueter L."/>
            <person name="Kutter Y."/>
            <person name="Vinke S."/>
            <person name="Viehoefer P."/>
            <person name="Jacob L."/>
            <person name="Luebke N.-C."/>
            <person name="Schulte-Berndt E."/>
            <person name="Hain C."/>
            <person name="Linder M."/>
            <person name="Schmidt P."/>
            <person name="Wollenschlaeger L."/>
            <person name="Luttermann T."/>
            <person name="Thieme E."/>
            <person name="Hassa J."/>
            <person name="Haak M."/>
            <person name="Wittchen M."/>
            <person name="Mentz A."/>
            <person name="Persicke M."/>
            <person name="Busche T."/>
            <person name="Ruckert C."/>
        </authorList>
    </citation>
    <scope>NUCLEOTIDE SEQUENCE [LARGE SCALE GENOMIC DNA]</scope>
    <source>
        <strain evidence="3 4">2039</strain>
    </source>
</reference>
<accession>A0A6B8W740</accession>
<dbReference type="InterPro" id="IPR010982">
    <property type="entry name" value="Lambda_DNA-bd_dom_sf"/>
</dbReference>
<dbReference type="CDD" id="cd00093">
    <property type="entry name" value="HTH_XRE"/>
    <property type="match status" value="1"/>
</dbReference>
<proteinExistence type="predicted"/>
<evidence type="ECO:0000313" key="4">
    <source>
        <dbReference type="Proteomes" id="UP000424462"/>
    </source>
</evidence>
<dbReference type="EMBL" id="CP046455">
    <property type="protein sequence ID" value="QGU06706.1"/>
    <property type="molecule type" value="Genomic_DNA"/>
</dbReference>
<dbReference type="AlphaFoldDB" id="A0A6B8W740"/>
<dbReference type="PROSITE" id="PS50943">
    <property type="entry name" value="HTH_CROC1"/>
    <property type="match status" value="1"/>
</dbReference>
<feature type="domain" description="HTH cro/C1-type" evidence="2">
    <location>
        <begin position="28"/>
        <end position="71"/>
    </location>
</feature>
<dbReference type="Gene3D" id="1.10.260.40">
    <property type="entry name" value="lambda repressor-like DNA-binding domains"/>
    <property type="match status" value="1"/>
</dbReference>
<dbReference type="GO" id="GO:0003677">
    <property type="term" value="F:DNA binding"/>
    <property type="evidence" value="ECO:0007669"/>
    <property type="project" value="InterPro"/>
</dbReference>